<gene>
    <name evidence="7" type="ORF">GCM10007094_22010</name>
</gene>
<feature type="signal peptide" evidence="5">
    <location>
        <begin position="1"/>
        <end position="20"/>
    </location>
</feature>
<dbReference type="InterPro" id="IPR038156">
    <property type="entry name" value="PCS_N_sf"/>
</dbReference>
<dbReference type="EC" id="2.3.2.15" evidence="1"/>
<dbReference type="EMBL" id="BMXE01000003">
    <property type="protein sequence ID" value="GHB32686.1"/>
    <property type="molecule type" value="Genomic_DNA"/>
</dbReference>
<keyword evidence="5" id="KW-0732">Signal</keyword>
<keyword evidence="2" id="KW-0104">Cadmium</keyword>
<dbReference type="PROSITE" id="PS51443">
    <property type="entry name" value="PCS"/>
    <property type="match status" value="1"/>
</dbReference>
<protein>
    <recommendedName>
        <fullName evidence="1">glutathione gamma-glutamylcysteinyltransferase</fullName>
        <ecNumber evidence="1">2.3.2.15</ecNumber>
    </recommendedName>
</protein>
<dbReference type="Proteomes" id="UP000637980">
    <property type="component" value="Unassembled WGS sequence"/>
</dbReference>
<evidence type="ECO:0000259" key="6">
    <source>
        <dbReference type="PROSITE" id="PS51443"/>
    </source>
</evidence>
<comment type="caution">
    <text evidence="7">The sequence shown here is derived from an EMBL/GenBank/DDBJ whole genome shotgun (WGS) entry which is preliminary data.</text>
</comment>
<keyword evidence="8" id="KW-1185">Reference proteome</keyword>
<dbReference type="InterPro" id="IPR007719">
    <property type="entry name" value="PCS_N"/>
</dbReference>
<proteinExistence type="predicted"/>
<evidence type="ECO:0000256" key="2">
    <source>
        <dbReference type="ARBA" id="ARBA00022539"/>
    </source>
</evidence>
<dbReference type="Pfam" id="PF05023">
    <property type="entry name" value="Phytochelatin"/>
    <property type="match status" value="1"/>
</dbReference>
<dbReference type="PANTHER" id="PTHR33447">
    <property type="entry name" value="GLUTATHIONE GAMMA-GLUTAMYLCYSTEINYLTRANSFERASE"/>
    <property type="match status" value="1"/>
</dbReference>
<evidence type="ECO:0000313" key="8">
    <source>
        <dbReference type="Proteomes" id="UP000637980"/>
    </source>
</evidence>
<feature type="domain" description="Peptidase C83" evidence="6">
    <location>
        <begin position="14"/>
        <end position="235"/>
    </location>
</feature>
<organism evidence="7 8">
    <name type="scientific">Pseudovibrio japonicus</name>
    <dbReference type="NCBI Taxonomy" id="366534"/>
    <lineage>
        <taxon>Bacteria</taxon>
        <taxon>Pseudomonadati</taxon>
        <taxon>Pseudomonadota</taxon>
        <taxon>Alphaproteobacteria</taxon>
        <taxon>Hyphomicrobiales</taxon>
        <taxon>Stappiaceae</taxon>
        <taxon>Pseudovibrio</taxon>
    </lineage>
</organism>
<sequence>MKINRLAIFGAALLLTGAYAGSAFSSDDDLIYLTEPAGQSLFEDSEIKSDYFPLASYLETQKVVTFCGPATIANVLNSLDVPRPPVLLLSPYGYFTQENVFTPENQQVKGYLGVFTSGMNLEQLATFFANLGVQSDFHYASDLTTDELRDIVTETLQDTDKRLVINYTRQAIDQDGAGHISPVAAYDEDNDKVLILDVAKYKYPPVWITMSELHDAMSGVDSDSNLSRGIVVVSK</sequence>
<dbReference type="Gene3D" id="3.90.70.30">
    <property type="entry name" value="Phytochelatin synthase, N-terminal domain"/>
    <property type="match status" value="1"/>
</dbReference>
<name>A0ABQ3EBV0_9HYPH</name>
<dbReference type="SUPFAM" id="SSF54001">
    <property type="entry name" value="Cysteine proteinases"/>
    <property type="match status" value="1"/>
</dbReference>
<keyword evidence="3" id="KW-0808">Transferase</keyword>
<evidence type="ECO:0000313" key="7">
    <source>
        <dbReference type="EMBL" id="GHB32686.1"/>
    </source>
</evidence>
<evidence type="ECO:0000256" key="5">
    <source>
        <dbReference type="SAM" id="SignalP"/>
    </source>
</evidence>
<evidence type="ECO:0000256" key="4">
    <source>
        <dbReference type="ARBA" id="ARBA00022723"/>
    </source>
</evidence>
<reference evidence="8" key="1">
    <citation type="journal article" date="2019" name="Int. J. Syst. Evol. Microbiol.">
        <title>The Global Catalogue of Microorganisms (GCM) 10K type strain sequencing project: providing services to taxonomists for standard genome sequencing and annotation.</title>
        <authorList>
            <consortium name="The Broad Institute Genomics Platform"/>
            <consortium name="The Broad Institute Genome Sequencing Center for Infectious Disease"/>
            <person name="Wu L."/>
            <person name="Ma J."/>
        </authorList>
    </citation>
    <scope>NUCLEOTIDE SEQUENCE [LARGE SCALE GENOMIC DNA]</scope>
    <source>
        <strain evidence="8">KCTC 12861</strain>
    </source>
</reference>
<evidence type="ECO:0000256" key="3">
    <source>
        <dbReference type="ARBA" id="ARBA00022679"/>
    </source>
</evidence>
<accession>A0ABQ3EBV0</accession>
<feature type="chain" id="PRO_5045983658" description="glutathione gamma-glutamylcysteinyltransferase" evidence="5">
    <location>
        <begin position="21"/>
        <end position="235"/>
    </location>
</feature>
<dbReference type="PANTHER" id="PTHR33447:SF20">
    <property type="entry name" value="GLUTATHIONE GAMMA-GLUTAMYLCYSTEINYLTRANSFERASE"/>
    <property type="match status" value="1"/>
</dbReference>
<dbReference type="InterPro" id="IPR040409">
    <property type="entry name" value="PCS-like"/>
</dbReference>
<dbReference type="InterPro" id="IPR038765">
    <property type="entry name" value="Papain-like_cys_pep_sf"/>
</dbReference>
<evidence type="ECO:0000256" key="1">
    <source>
        <dbReference type="ARBA" id="ARBA00012468"/>
    </source>
</evidence>
<keyword evidence="4" id="KW-0479">Metal-binding</keyword>